<name>A0ABW7NWU6_9PSED</name>
<dbReference type="PANTHER" id="PTHR43866">
    <property type="entry name" value="MALONATE-SEMIALDEHYDE DEHYDROGENASE"/>
    <property type="match status" value="1"/>
</dbReference>
<proteinExistence type="predicted"/>
<keyword evidence="1" id="KW-0560">Oxidoreductase</keyword>
<dbReference type="InterPro" id="IPR016162">
    <property type="entry name" value="Ald_DH_N"/>
</dbReference>
<accession>A0ABW7NWU6</accession>
<evidence type="ECO:0000313" key="3">
    <source>
        <dbReference type="Proteomes" id="UP001610657"/>
    </source>
</evidence>
<dbReference type="InterPro" id="IPR016161">
    <property type="entry name" value="Ald_DH/histidinol_DH"/>
</dbReference>
<dbReference type="PANTHER" id="PTHR43866:SF4">
    <property type="entry name" value="MALONATE-SEMIALDEHYDE DEHYDROGENASE"/>
    <property type="match status" value="1"/>
</dbReference>
<dbReference type="EMBL" id="JAVCQK010000710">
    <property type="protein sequence ID" value="MFH7519325.1"/>
    <property type="molecule type" value="Genomic_DNA"/>
</dbReference>
<feature type="non-terminal residue" evidence="2">
    <location>
        <position position="1"/>
    </location>
</feature>
<dbReference type="InterPro" id="IPR010061">
    <property type="entry name" value="MeMal-semiAld_DH"/>
</dbReference>
<evidence type="ECO:0000313" key="2">
    <source>
        <dbReference type="EMBL" id="MFH7519325.1"/>
    </source>
</evidence>
<dbReference type="Gene3D" id="3.40.605.10">
    <property type="entry name" value="Aldehyde Dehydrogenase, Chain A, domain 1"/>
    <property type="match status" value="1"/>
</dbReference>
<dbReference type="Proteomes" id="UP001610657">
    <property type="component" value="Unassembled WGS sequence"/>
</dbReference>
<feature type="non-terminal residue" evidence="2">
    <location>
        <position position="78"/>
    </location>
</feature>
<evidence type="ECO:0000256" key="1">
    <source>
        <dbReference type="ARBA" id="ARBA00023002"/>
    </source>
</evidence>
<gene>
    <name evidence="2" type="ORF">RA271_30005</name>
</gene>
<sequence length="78" mass="8774">AQLISEEHGNTLEDAAVEMKRGIENVEYSCAAPEVLKGEYSRNVAPNIHAWSDFQTICNFNGNTPFNYPAMETFCKYP</sequence>
<comment type="caution">
    <text evidence="2">The sequence shown here is derived from an EMBL/GenBank/DDBJ whole genome shotgun (WGS) entry which is preliminary data.</text>
</comment>
<dbReference type="SUPFAM" id="SSF53720">
    <property type="entry name" value="ALDH-like"/>
    <property type="match status" value="1"/>
</dbReference>
<reference evidence="2 3" key="1">
    <citation type="submission" date="2023-08" db="EMBL/GenBank/DDBJ databases">
        <title>Genomic and mutational analysis of Pseudomonas syringae pv. tagetis EB037 pathogenicity on sunflower.</title>
        <authorList>
            <person name="Maul J.E."/>
        </authorList>
    </citation>
    <scope>NUCLEOTIDE SEQUENCE [LARGE SCALE GENOMIC DNA]</scope>
    <source>
        <strain evidence="2 3">EB037_T1</strain>
    </source>
</reference>
<protein>
    <submittedName>
        <fullName evidence="2">Methylmalonate-semialdehyde dehydrogenase (CoA acylating)</fullName>
    </submittedName>
</protein>
<organism evidence="2 3">
    <name type="scientific">Pseudomonas syringae pv. tagetis</name>
    <dbReference type="NCBI Taxonomy" id="129140"/>
    <lineage>
        <taxon>Bacteria</taxon>
        <taxon>Pseudomonadati</taxon>
        <taxon>Pseudomonadota</taxon>
        <taxon>Gammaproteobacteria</taxon>
        <taxon>Pseudomonadales</taxon>
        <taxon>Pseudomonadaceae</taxon>
        <taxon>Pseudomonas</taxon>
    </lineage>
</organism>
<keyword evidence="3" id="KW-1185">Reference proteome</keyword>